<dbReference type="RefSeq" id="WP_246005966.1">
    <property type="nucleotide sequence ID" value="NZ_RKRA01000001.1"/>
</dbReference>
<keyword evidence="11" id="KW-1185">Reference proteome</keyword>
<evidence type="ECO:0000256" key="6">
    <source>
        <dbReference type="ARBA" id="ARBA00022989"/>
    </source>
</evidence>
<evidence type="ECO:0000313" key="11">
    <source>
        <dbReference type="Proteomes" id="UP000280726"/>
    </source>
</evidence>
<feature type="transmembrane region" description="Helical" evidence="9">
    <location>
        <begin position="381"/>
        <end position="402"/>
    </location>
</feature>
<keyword evidence="4" id="KW-1003">Cell membrane</keyword>
<keyword evidence="6 9" id="KW-1133">Transmembrane helix</keyword>
<evidence type="ECO:0000256" key="9">
    <source>
        <dbReference type="SAM" id="Phobius"/>
    </source>
</evidence>
<dbReference type="InterPro" id="IPR002549">
    <property type="entry name" value="AI-2E-like"/>
</dbReference>
<sequence length="441" mass="45106">MKIRRPRSRGGATKSPATSTSSAPGVAPRAPGAPAPRAPGGPAGAATPTAASGAAAAITQGSRRRRRGIWEDSLGRAAIRAAQVLLVLGLATVLVIGLRELKLLVIPILIVTILAAAMSPAVAFLRRHGWPNALATWATLIIGLGGLGTILWLVGREIRDESDQLVEGAESGLDQLQDYLATGPLGISEEQITAAREQLTEFLTSDTVQGGAIAGASAAIEVVAGTLLGIVILFFLLKDGRGIFGFFLRPLDEDVRPRVWRIGERSVTVLGGYVRGTAVVALVDAVVIGVALVILGVPLALPLATIVFLGAFIPLIGATLAGTLAALIALVANGPVTALIVVAVVIGVNQLEGDLLAPVVIGKALALHPLAILLALTAGTIVSGIIGALLAVPIAAVAWAALKEWRATDPDRGPDQMGDGGPGDDAVAAPARRPLRRRSVQ</sequence>
<dbReference type="EMBL" id="RKRA01000001">
    <property type="protein sequence ID" value="RPF26374.1"/>
    <property type="molecule type" value="Genomic_DNA"/>
</dbReference>
<evidence type="ECO:0000256" key="8">
    <source>
        <dbReference type="SAM" id="MobiDB-lite"/>
    </source>
</evidence>
<feature type="transmembrane region" description="Helical" evidence="9">
    <location>
        <begin position="285"/>
        <end position="318"/>
    </location>
</feature>
<evidence type="ECO:0000256" key="5">
    <source>
        <dbReference type="ARBA" id="ARBA00022692"/>
    </source>
</evidence>
<feature type="transmembrane region" description="Helical" evidence="9">
    <location>
        <begin position="137"/>
        <end position="155"/>
    </location>
</feature>
<feature type="transmembrane region" description="Helical" evidence="9">
    <location>
        <begin position="212"/>
        <end position="237"/>
    </location>
</feature>
<dbReference type="PANTHER" id="PTHR21716">
    <property type="entry name" value="TRANSMEMBRANE PROTEIN"/>
    <property type="match status" value="1"/>
</dbReference>
<feature type="region of interest" description="Disordered" evidence="8">
    <location>
        <begin position="1"/>
        <end position="49"/>
    </location>
</feature>
<organism evidence="10 11">
    <name type="scientific">Georgenia muralis</name>
    <dbReference type="NCBI Taxonomy" id="154117"/>
    <lineage>
        <taxon>Bacteria</taxon>
        <taxon>Bacillati</taxon>
        <taxon>Actinomycetota</taxon>
        <taxon>Actinomycetes</taxon>
        <taxon>Micrococcales</taxon>
        <taxon>Bogoriellaceae</taxon>
        <taxon>Georgenia</taxon>
    </lineage>
</organism>
<keyword evidence="5 9" id="KW-0812">Transmembrane</keyword>
<evidence type="ECO:0000256" key="4">
    <source>
        <dbReference type="ARBA" id="ARBA00022475"/>
    </source>
</evidence>
<feature type="transmembrane region" description="Helical" evidence="9">
    <location>
        <begin position="77"/>
        <end position="98"/>
    </location>
</feature>
<keyword evidence="7 9" id="KW-0472">Membrane</keyword>
<dbReference type="PANTHER" id="PTHR21716:SF53">
    <property type="entry name" value="PERMEASE PERM-RELATED"/>
    <property type="match status" value="1"/>
</dbReference>
<comment type="subcellular location">
    <subcellularLocation>
        <location evidence="1">Cell membrane</location>
        <topology evidence="1">Multi-pass membrane protein</topology>
    </subcellularLocation>
</comment>
<evidence type="ECO:0000256" key="1">
    <source>
        <dbReference type="ARBA" id="ARBA00004651"/>
    </source>
</evidence>
<evidence type="ECO:0000313" key="10">
    <source>
        <dbReference type="EMBL" id="RPF26374.1"/>
    </source>
</evidence>
<dbReference type="AlphaFoldDB" id="A0A3N4Z3E9"/>
<name>A0A3N4Z3E9_9MICO</name>
<dbReference type="GO" id="GO:0055085">
    <property type="term" value="P:transmembrane transport"/>
    <property type="evidence" value="ECO:0007669"/>
    <property type="project" value="TreeGrafter"/>
</dbReference>
<dbReference type="GO" id="GO:0005886">
    <property type="term" value="C:plasma membrane"/>
    <property type="evidence" value="ECO:0007669"/>
    <property type="project" value="UniProtKB-SubCell"/>
</dbReference>
<feature type="compositionally biased region" description="Low complexity" evidence="8">
    <location>
        <begin position="40"/>
        <end position="49"/>
    </location>
</feature>
<keyword evidence="3" id="KW-0813">Transport</keyword>
<feature type="transmembrane region" description="Helical" evidence="9">
    <location>
        <begin position="104"/>
        <end position="125"/>
    </location>
</feature>
<protein>
    <submittedName>
        <fullName evidence="10">Putative PurR-regulated permease PerM</fullName>
    </submittedName>
</protein>
<dbReference type="Proteomes" id="UP000280726">
    <property type="component" value="Unassembled WGS sequence"/>
</dbReference>
<gene>
    <name evidence="10" type="ORF">EDD32_0813</name>
</gene>
<evidence type="ECO:0000256" key="2">
    <source>
        <dbReference type="ARBA" id="ARBA00009773"/>
    </source>
</evidence>
<evidence type="ECO:0000256" key="7">
    <source>
        <dbReference type="ARBA" id="ARBA00023136"/>
    </source>
</evidence>
<proteinExistence type="inferred from homology"/>
<dbReference type="Pfam" id="PF01594">
    <property type="entry name" value="AI-2E_transport"/>
    <property type="match status" value="1"/>
</dbReference>
<comment type="similarity">
    <text evidence="2">Belongs to the autoinducer-2 exporter (AI-2E) (TC 2.A.86) family.</text>
</comment>
<reference evidence="10 11" key="1">
    <citation type="submission" date="2018-11" db="EMBL/GenBank/DDBJ databases">
        <title>Sequencing the genomes of 1000 actinobacteria strains.</title>
        <authorList>
            <person name="Klenk H.-P."/>
        </authorList>
    </citation>
    <scope>NUCLEOTIDE SEQUENCE [LARGE SCALE GENOMIC DNA]</scope>
    <source>
        <strain evidence="10 11">DSM 14418</strain>
    </source>
</reference>
<accession>A0A3N4Z3E9</accession>
<feature type="region of interest" description="Disordered" evidence="8">
    <location>
        <begin position="408"/>
        <end position="441"/>
    </location>
</feature>
<evidence type="ECO:0000256" key="3">
    <source>
        <dbReference type="ARBA" id="ARBA00022448"/>
    </source>
</evidence>
<feature type="compositionally biased region" description="Low complexity" evidence="8">
    <location>
        <begin position="10"/>
        <end position="30"/>
    </location>
</feature>
<comment type="caution">
    <text evidence="10">The sequence shown here is derived from an EMBL/GenBank/DDBJ whole genome shotgun (WGS) entry which is preliminary data.</text>
</comment>